<accession>A0A0T9PT30</accession>
<proteinExistence type="predicted"/>
<organism evidence="1 2">
    <name type="scientific">Yersinia similis</name>
    <dbReference type="NCBI Taxonomy" id="367190"/>
    <lineage>
        <taxon>Bacteria</taxon>
        <taxon>Pseudomonadati</taxon>
        <taxon>Pseudomonadota</taxon>
        <taxon>Gammaproteobacteria</taxon>
        <taxon>Enterobacterales</taxon>
        <taxon>Yersiniaceae</taxon>
        <taxon>Yersinia</taxon>
    </lineage>
</organism>
<dbReference type="RefSeq" id="WP_049598924.1">
    <property type="nucleotide sequence ID" value="NZ_CPZI01000037.1"/>
</dbReference>
<protein>
    <submittedName>
        <fullName evidence="1">Phage protein</fullName>
    </submittedName>
</protein>
<name>A0A0T9PT30_9GAMM</name>
<dbReference type="Proteomes" id="UP000038204">
    <property type="component" value="Unassembled WGS sequence"/>
</dbReference>
<gene>
    <name evidence="1" type="ORF">ERS008667_01565</name>
</gene>
<dbReference type="NCBIfam" id="TIGR01630">
    <property type="entry name" value="psiM2_ORF9"/>
    <property type="match status" value="1"/>
</dbReference>
<evidence type="ECO:0000313" key="1">
    <source>
        <dbReference type="EMBL" id="CNH80246.1"/>
    </source>
</evidence>
<reference evidence="1 2" key="1">
    <citation type="submission" date="2015-03" db="EMBL/GenBank/DDBJ databases">
        <authorList>
            <person name="Murphy D."/>
        </authorList>
    </citation>
    <scope>NUCLEOTIDE SEQUENCE [LARGE SCALE GENOMIC DNA]</scope>
    <source>
        <strain evidence="1 2">Y233</strain>
    </source>
</reference>
<evidence type="ECO:0000313" key="2">
    <source>
        <dbReference type="Proteomes" id="UP000038204"/>
    </source>
</evidence>
<dbReference type="EMBL" id="CQBK01000009">
    <property type="protein sequence ID" value="CNH80246.1"/>
    <property type="molecule type" value="Genomic_DNA"/>
</dbReference>
<sequence>MSDILEWENLDFPSRVALKSRSEKSFLNFTRIWFELLQSDRLLVNWHHKMMASTLDDLVNNRLQPRNLIVNVPPGGTKTEFISVHLPAYINMLVQTGKLPRFRNLNVSFADTLVKRNSRRTRDIIASPEYQSLWPCRFGVNQAEEWEIVNSRGRTVGQTVSRSSGGQLTGSRAGYPGPDFSGFVGLDDYNKPDDMFSATKRTSANRLLVNTIRSRRGDKSKAHPTPFVSIQQRLHTDDATGFMLSGKMGIDFHHITIPALLSEEYIDTLPEPWRSQCWLSVKHTESVVVGGVSYWSYWPVNEDIGDLLRLWESDEYTFMSQYMQRPRALTGGLIDTDWFKRYTHLPPLSHRAVYVDTNSGKIEDYNDYTVFTLVGMGVDSNLYIIDSVRGRWDPEDLLTTAQDLWEKWRPYNPKRPAPLRHMGIEDKQAGQGLITTLVKRKSIPVLTIPRGSGQNKLIRCLNTIPQMKTGCVYLPALMTDDGQKIPQVYYWDGTVAAATDWVMPALTECADFSADDSHKNDDILDTIMDSIEIELIAGGSISYDKWV</sequence>
<dbReference type="InterPro" id="IPR006517">
    <property type="entry name" value="Phage_terminase_lsu-like_C"/>
</dbReference>
<dbReference type="AlphaFoldDB" id="A0A0T9PT30"/>